<feature type="transmembrane region" description="Helical" evidence="7">
    <location>
        <begin position="168"/>
        <end position="187"/>
    </location>
</feature>
<dbReference type="InterPro" id="IPR011701">
    <property type="entry name" value="MFS"/>
</dbReference>
<proteinExistence type="predicted"/>
<dbReference type="PANTHER" id="PTHR23517">
    <property type="entry name" value="RESISTANCE PROTEIN MDTM, PUTATIVE-RELATED-RELATED"/>
    <property type="match status" value="1"/>
</dbReference>
<evidence type="ECO:0000256" key="7">
    <source>
        <dbReference type="SAM" id="Phobius"/>
    </source>
</evidence>
<name>A0ABS9TPS2_9PSEU</name>
<feature type="transmembrane region" description="Helical" evidence="7">
    <location>
        <begin position="278"/>
        <end position="298"/>
    </location>
</feature>
<evidence type="ECO:0000256" key="1">
    <source>
        <dbReference type="ARBA" id="ARBA00004651"/>
    </source>
</evidence>
<evidence type="ECO:0000256" key="2">
    <source>
        <dbReference type="ARBA" id="ARBA00022448"/>
    </source>
</evidence>
<feature type="transmembrane region" description="Helical" evidence="7">
    <location>
        <begin position="33"/>
        <end position="56"/>
    </location>
</feature>
<dbReference type="Proteomes" id="UP001299970">
    <property type="component" value="Unassembled WGS sequence"/>
</dbReference>
<dbReference type="InterPro" id="IPR036259">
    <property type="entry name" value="MFS_trans_sf"/>
</dbReference>
<dbReference type="EMBL" id="JAKXMK010000033">
    <property type="protein sequence ID" value="MCH6170536.1"/>
    <property type="molecule type" value="Genomic_DNA"/>
</dbReference>
<keyword evidence="4 7" id="KW-0812">Transmembrane</keyword>
<keyword evidence="2" id="KW-0813">Transport</keyword>
<dbReference type="InterPro" id="IPR050171">
    <property type="entry name" value="MFS_Transporters"/>
</dbReference>
<evidence type="ECO:0000256" key="6">
    <source>
        <dbReference type="ARBA" id="ARBA00023136"/>
    </source>
</evidence>
<gene>
    <name evidence="8" type="ORF">MMF94_32945</name>
</gene>
<dbReference type="SUPFAM" id="SSF103473">
    <property type="entry name" value="MFS general substrate transporter"/>
    <property type="match status" value="1"/>
</dbReference>
<reference evidence="8 9" key="1">
    <citation type="submission" date="2022-03" db="EMBL/GenBank/DDBJ databases">
        <title>Pseudonocardia alaer sp. nov., a novel actinomycete isolated from reed forest soil.</title>
        <authorList>
            <person name="Wang L."/>
        </authorList>
    </citation>
    <scope>NUCLEOTIDE SEQUENCE [LARGE SCALE GENOMIC DNA]</scope>
    <source>
        <strain evidence="8 9">Y-16303</strain>
    </source>
</reference>
<feature type="transmembrane region" description="Helical" evidence="7">
    <location>
        <begin position="365"/>
        <end position="384"/>
    </location>
</feature>
<feature type="transmembrane region" description="Helical" evidence="7">
    <location>
        <begin position="140"/>
        <end position="162"/>
    </location>
</feature>
<sequence>MRAWVRVVAVLFVIAYGANQFSPLMVLYREQGHFSAVTVAAFFAVYILGLAPGLLLGGPASDVRGRRWVLLPALVVSVPASAVLALGGVPGVSEPALFAGRFLFGAVIGVAMAVGTTWVKELSQPPWDPGADAGAGARRAALALSAGFGGGPLVAGLLAQWAPLPMELPYLVHIVITLVAFAAVLGVPETRVTTAPRQRIRLRVALPARFRWVVAPMAPWVFGGPSISFAVQPAALAHVTGGLGLVFATLVTVVTLGAGVAVQPWARRLDRRSPSLTARVGLAATVTGVLFAAGSAALGSVLLAVTASAVLGAAYGLCLVAGLLEVQRMAAPEHLGALTAVYYTITYVGFLFPVVLAALTPMAGYPELLLGPAVLALVSLAVVVRSGRLPAQSGLPEPRRARGAAGGSS</sequence>
<evidence type="ECO:0000256" key="4">
    <source>
        <dbReference type="ARBA" id="ARBA00022692"/>
    </source>
</evidence>
<keyword evidence="5 7" id="KW-1133">Transmembrane helix</keyword>
<feature type="transmembrane region" description="Helical" evidence="7">
    <location>
        <begin position="304"/>
        <end position="324"/>
    </location>
</feature>
<feature type="transmembrane region" description="Helical" evidence="7">
    <location>
        <begin position="68"/>
        <end position="92"/>
    </location>
</feature>
<organism evidence="8 9">
    <name type="scientific">Pseudonocardia alaniniphila</name>
    <dbReference type="NCBI Taxonomy" id="75291"/>
    <lineage>
        <taxon>Bacteria</taxon>
        <taxon>Bacillati</taxon>
        <taxon>Actinomycetota</taxon>
        <taxon>Actinomycetes</taxon>
        <taxon>Pseudonocardiales</taxon>
        <taxon>Pseudonocardiaceae</taxon>
        <taxon>Pseudonocardia</taxon>
    </lineage>
</organism>
<feature type="transmembrane region" description="Helical" evidence="7">
    <location>
        <begin position="243"/>
        <end position="266"/>
    </location>
</feature>
<keyword evidence="9" id="KW-1185">Reference proteome</keyword>
<feature type="transmembrane region" description="Helical" evidence="7">
    <location>
        <begin position="98"/>
        <end position="119"/>
    </location>
</feature>
<feature type="transmembrane region" description="Helical" evidence="7">
    <location>
        <begin position="336"/>
        <end position="359"/>
    </location>
</feature>
<evidence type="ECO:0000313" key="9">
    <source>
        <dbReference type="Proteomes" id="UP001299970"/>
    </source>
</evidence>
<dbReference type="RefSeq" id="WP_241041343.1">
    <property type="nucleotide sequence ID" value="NZ_BAAAJF010000050.1"/>
</dbReference>
<evidence type="ECO:0000313" key="8">
    <source>
        <dbReference type="EMBL" id="MCH6170536.1"/>
    </source>
</evidence>
<dbReference type="Pfam" id="PF07690">
    <property type="entry name" value="MFS_1"/>
    <property type="match status" value="1"/>
</dbReference>
<comment type="caution">
    <text evidence="8">The sequence shown here is derived from an EMBL/GenBank/DDBJ whole genome shotgun (WGS) entry which is preliminary data.</text>
</comment>
<feature type="transmembrane region" description="Helical" evidence="7">
    <location>
        <begin position="208"/>
        <end position="231"/>
    </location>
</feature>
<protein>
    <submittedName>
        <fullName evidence="8">MFS transporter</fullName>
    </submittedName>
</protein>
<accession>A0ABS9TPS2</accession>
<keyword evidence="6 7" id="KW-0472">Membrane</keyword>
<comment type="subcellular location">
    <subcellularLocation>
        <location evidence="1">Cell membrane</location>
        <topology evidence="1">Multi-pass membrane protein</topology>
    </subcellularLocation>
</comment>
<evidence type="ECO:0000256" key="3">
    <source>
        <dbReference type="ARBA" id="ARBA00022475"/>
    </source>
</evidence>
<evidence type="ECO:0000256" key="5">
    <source>
        <dbReference type="ARBA" id="ARBA00022989"/>
    </source>
</evidence>
<keyword evidence="3" id="KW-1003">Cell membrane</keyword>
<dbReference type="Gene3D" id="1.20.1250.20">
    <property type="entry name" value="MFS general substrate transporter like domains"/>
    <property type="match status" value="1"/>
</dbReference>